<feature type="transmembrane region" description="Helical" evidence="1">
    <location>
        <begin position="245"/>
        <end position="278"/>
    </location>
</feature>
<feature type="transmembrane region" description="Helical" evidence="1">
    <location>
        <begin position="124"/>
        <end position="148"/>
    </location>
</feature>
<name>A0A1H1T0Z4_9ACTN</name>
<dbReference type="AlphaFoldDB" id="A0A1H1T0Z4"/>
<proteinExistence type="predicted"/>
<feature type="transmembrane region" description="Helical" evidence="1">
    <location>
        <begin position="168"/>
        <end position="185"/>
    </location>
</feature>
<keyword evidence="1" id="KW-1133">Transmembrane helix</keyword>
<evidence type="ECO:0000313" key="3">
    <source>
        <dbReference type="Proteomes" id="UP000198688"/>
    </source>
</evidence>
<dbReference type="EMBL" id="LT629758">
    <property type="protein sequence ID" value="SDS53937.1"/>
    <property type="molecule type" value="Genomic_DNA"/>
</dbReference>
<sequence>MRELRWLSGLIVVAGLGWVVAAAAHTRDLPTSTGYQYLATALLAAGLYGAAHGISLRDARESLSPILFAATIGVLLKAALLVAAMYFLVDPRYAVVGLAVAQIDPLSVAALLDRAGMSERARTILLAWAAFDDPVTALLTVYAGAWLISGGSAGGGLLSYAGDLSANALLVAVAAAVWAVLWWAGRRIPSPAWGAAGVGALLLLMVWSVEGVLMLGLAVTGLFFRPPLGRALDVVLRGALVLAMFLLGLLLTGGVSIVAGILLGVAAFLAQAVAALVLPARLSRRDRVRLAAGQQNGITAVILALALEPTLPGTVAIVAPAILVVNVLHWAVNAALGSARITWPRSLPSHGPAPAEDRRAAS</sequence>
<feature type="transmembrane region" description="Helical" evidence="1">
    <location>
        <begin position="33"/>
        <end position="54"/>
    </location>
</feature>
<dbReference type="OrthoDB" id="517234at2"/>
<keyword evidence="3" id="KW-1185">Reference proteome</keyword>
<feature type="transmembrane region" description="Helical" evidence="1">
    <location>
        <begin position="192"/>
        <end position="225"/>
    </location>
</feature>
<gene>
    <name evidence="2" type="ORF">SAMN04489716_1008</name>
</gene>
<evidence type="ECO:0000256" key="1">
    <source>
        <dbReference type="SAM" id="Phobius"/>
    </source>
</evidence>
<reference evidence="2 3" key="1">
    <citation type="submission" date="2016-10" db="EMBL/GenBank/DDBJ databases">
        <authorList>
            <person name="de Groot N.N."/>
        </authorList>
    </citation>
    <scope>NUCLEOTIDE SEQUENCE [LARGE SCALE GENOMIC DNA]</scope>
    <source>
        <strain evidence="2 3">DSM 43941</strain>
    </source>
</reference>
<dbReference type="STRING" id="113562.SAMN04489716_1008"/>
<accession>A0A1H1T0Z4</accession>
<dbReference type="Proteomes" id="UP000198688">
    <property type="component" value="Chromosome I"/>
</dbReference>
<keyword evidence="1" id="KW-0812">Transmembrane</keyword>
<organism evidence="2 3">
    <name type="scientific">Actinoplanes derwentensis</name>
    <dbReference type="NCBI Taxonomy" id="113562"/>
    <lineage>
        <taxon>Bacteria</taxon>
        <taxon>Bacillati</taxon>
        <taxon>Actinomycetota</taxon>
        <taxon>Actinomycetes</taxon>
        <taxon>Micromonosporales</taxon>
        <taxon>Micromonosporaceae</taxon>
        <taxon>Actinoplanes</taxon>
    </lineage>
</organism>
<dbReference type="RefSeq" id="WP_092542026.1">
    <property type="nucleotide sequence ID" value="NZ_BOMJ01000096.1"/>
</dbReference>
<feature type="transmembrane region" description="Helical" evidence="1">
    <location>
        <begin position="66"/>
        <end position="87"/>
    </location>
</feature>
<keyword evidence="1" id="KW-0472">Membrane</keyword>
<evidence type="ECO:0008006" key="4">
    <source>
        <dbReference type="Google" id="ProtNLM"/>
    </source>
</evidence>
<protein>
    <recommendedName>
        <fullName evidence="4">NhaP-type Na+/H+ or K+/H+ antiporter</fullName>
    </recommendedName>
</protein>
<evidence type="ECO:0000313" key="2">
    <source>
        <dbReference type="EMBL" id="SDS53937.1"/>
    </source>
</evidence>